<evidence type="ECO:0000313" key="2">
    <source>
        <dbReference type="EMBL" id="RMO77446.1"/>
    </source>
</evidence>
<reference evidence="2 3" key="1">
    <citation type="submission" date="2018-08" db="EMBL/GenBank/DDBJ databases">
        <title>Recombination of ecologically and evolutionarily significant loci maintains genetic cohesion in the Pseudomonas syringae species complex.</title>
        <authorList>
            <person name="Dillon M."/>
            <person name="Thakur S."/>
            <person name="Almeida R.N.D."/>
            <person name="Weir B.S."/>
            <person name="Guttman D.S."/>
        </authorList>
    </citation>
    <scope>NUCLEOTIDE SEQUENCE [LARGE SCALE GENOMIC DNA]</scope>
    <source>
        <strain evidence="2 3">ICMP 2732</strain>
    </source>
</reference>
<sequence length="119" mass="13224">MRNDRCLGWSARNDNLTIVRRSASHAVLDALRPIFATTALFADHRSKSALDCNDTSSADSTKSAGNRALEPALLTKQDLQTQMITVRSLEILAQYQSLQPLPQLSQKPFLRTLQILVCN</sequence>
<protein>
    <submittedName>
        <fullName evidence="2">Uncharacterized protein</fullName>
    </submittedName>
</protein>
<accession>A0A3M5TW79</accession>
<feature type="compositionally biased region" description="Polar residues" evidence="1">
    <location>
        <begin position="53"/>
        <end position="64"/>
    </location>
</feature>
<evidence type="ECO:0000256" key="1">
    <source>
        <dbReference type="SAM" id="MobiDB-lite"/>
    </source>
</evidence>
<dbReference type="Proteomes" id="UP000281350">
    <property type="component" value="Unassembled WGS sequence"/>
</dbReference>
<dbReference type="AlphaFoldDB" id="A0A3M5TW79"/>
<organism evidence="2 3">
    <name type="scientific">Pseudomonas syringae pv. primulae</name>
    <dbReference type="NCBI Taxonomy" id="251707"/>
    <lineage>
        <taxon>Bacteria</taxon>
        <taxon>Pseudomonadati</taxon>
        <taxon>Pseudomonadota</taxon>
        <taxon>Gammaproteobacteria</taxon>
        <taxon>Pseudomonadales</taxon>
        <taxon>Pseudomonadaceae</taxon>
        <taxon>Pseudomonas</taxon>
    </lineage>
</organism>
<feature type="region of interest" description="Disordered" evidence="1">
    <location>
        <begin position="48"/>
        <end position="67"/>
    </location>
</feature>
<comment type="caution">
    <text evidence="2">The sequence shown here is derived from an EMBL/GenBank/DDBJ whole genome shotgun (WGS) entry which is preliminary data.</text>
</comment>
<proteinExistence type="predicted"/>
<dbReference type="EMBL" id="RBPY01000095">
    <property type="protein sequence ID" value="RMO77446.1"/>
    <property type="molecule type" value="Genomic_DNA"/>
</dbReference>
<evidence type="ECO:0000313" key="3">
    <source>
        <dbReference type="Proteomes" id="UP000281350"/>
    </source>
</evidence>
<name>A0A3M5TW79_9PSED</name>
<gene>
    <name evidence="2" type="ORF">ALQ36_101688</name>
</gene>